<dbReference type="SMART" id="SM00867">
    <property type="entry name" value="YceI"/>
    <property type="match status" value="1"/>
</dbReference>
<accession>A0A1I4VZC1</accession>
<dbReference type="Gene3D" id="2.40.128.110">
    <property type="entry name" value="Lipid/polyisoprenoid-binding, YceI-like"/>
    <property type="match status" value="1"/>
</dbReference>
<evidence type="ECO:0000259" key="1">
    <source>
        <dbReference type="SMART" id="SM00867"/>
    </source>
</evidence>
<dbReference type="AlphaFoldDB" id="A0A1I4VZC1"/>
<dbReference type="EMBL" id="FOVC01000002">
    <property type="protein sequence ID" value="SFN06329.1"/>
    <property type="molecule type" value="Genomic_DNA"/>
</dbReference>
<dbReference type="PANTHER" id="PTHR34406:SF1">
    <property type="entry name" value="PROTEIN YCEI"/>
    <property type="match status" value="1"/>
</dbReference>
<gene>
    <name evidence="2" type="ORF">SAMN05216516_102165</name>
</gene>
<protein>
    <submittedName>
        <fullName evidence="2">Polyisoprenoid-binding protein YceI</fullName>
    </submittedName>
</protein>
<organism evidence="2 3">
    <name type="scientific">Izhakiella capsodis</name>
    <dbReference type="NCBI Taxonomy" id="1367852"/>
    <lineage>
        <taxon>Bacteria</taxon>
        <taxon>Pseudomonadati</taxon>
        <taxon>Pseudomonadota</taxon>
        <taxon>Gammaproteobacteria</taxon>
        <taxon>Enterobacterales</taxon>
        <taxon>Erwiniaceae</taxon>
        <taxon>Izhakiella</taxon>
    </lineage>
</organism>
<dbReference type="Proteomes" id="UP000242222">
    <property type="component" value="Unassembled WGS sequence"/>
</dbReference>
<evidence type="ECO:0000313" key="2">
    <source>
        <dbReference type="EMBL" id="SFN06329.1"/>
    </source>
</evidence>
<dbReference type="STRING" id="1367852.SAMN05216516_102165"/>
<name>A0A1I4VZC1_9GAMM</name>
<dbReference type="InterPro" id="IPR036761">
    <property type="entry name" value="TTHA0802/YceI-like_sf"/>
</dbReference>
<dbReference type="OrthoDB" id="9811006at2"/>
<feature type="domain" description="Lipid/polyisoprenoid-binding YceI-like" evidence="1">
    <location>
        <begin position="28"/>
        <end position="192"/>
    </location>
</feature>
<dbReference type="Pfam" id="PF04264">
    <property type="entry name" value="YceI"/>
    <property type="match status" value="1"/>
</dbReference>
<evidence type="ECO:0000313" key="3">
    <source>
        <dbReference type="Proteomes" id="UP000242222"/>
    </source>
</evidence>
<sequence>MSVWKTVYLPLVMGLGIYSQVAGATGVSYKIDASHTSVIVSWAHFGFSHPTASISEASGNIVFDKTDPSQSKVDVTLPLNTIDTRVPALTEAFLGAGYFDVKNYPTATFSSSKVTATGNNKFDVAGNLTIKGITKPVVLHATLNQQEMHPMVKKPAIGFDATATVKRSDYKLDEYVPSVSDEIAIRISTEAYAK</sequence>
<dbReference type="SUPFAM" id="SSF101874">
    <property type="entry name" value="YceI-like"/>
    <property type="match status" value="1"/>
</dbReference>
<proteinExistence type="predicted"/>
<dbReference type="PANTHER" id="PTHR34406">
    <property type="entry name" value="PROTEIN YCEI"/>
    <property type="match status" value="1"/>
</dbReference>
<dbReference type="InterPro" id="IPR007372">
    <property type="entry name" value="Lipid/polyisoprenoid-bd_YceI"/>
</dbReference>
<keyword evidence="3" id="KW-1185">Reference proteome</keyword>
<reference evidence="3" key="1">
    <citation type="submission" date="2016-10" db="EMBL/GenBank/DDBJ databases">
        <authorList>
            <person name="Varghese N."/>
            <person name="Submissions S."/>
        </authorList>
    </citation>
    <scope>NUCLEOTIDE SEQUENCE [LARGE SCALE GENOMIC DNA]</scope>
    <source>
        <strain evidence="3">N6PO6</strain>
    </source>
</reference>